<dbReference type="Pfam" id="PF13960">
    <property type="entry name" value="DUF4218"/>
    <property type="match status" value="1"/>
</dbReference>
<feature type="region of interest" description="Disordered" evidence="1">
    <location>
        <begin position="1147"/>
        <end position="1173"/>
    </location>
</feature>
<gene>
    <name evidence="3" type="ORF">FSB_LOCUS1950</name>
</gene>
<evidence type="ECO:0000256" key="1">
    <source>
        <dbReference type="SAM" id="MobiDB-lite"/>
    </source>
</evidence>
<dbReference type="EMBL" id="OIVN01000090">
    <property type="protein sequence ID" value="SPC74068.1"/>
    <property type="molecule type" value="Genomic_DNA"/>
</dbReference>
<dbReference type="Pfam" id="PF02992">
    <property type="entry name" value="Transposase_21"/>
    <property type="match status" value="1"/>
</dbReference>
<dbReference type="PANTHER" id="PTHR48258">
    <property type="entry name" value="DUF4218 DOMAIN-CONTAINING PROTEIN-RELATED"/>
    <property type="match status" value="1"/>
</dbReference>
<dbReference type="Pfam" id="PF13952">
    <property type="entry name" value="DUF4216"/>
    <property type="match status" value="1"/>
</dbReference>
<dbReference type="InterPro" id="IPR000095">
    <property type="entry name" value="CRIB_dom"/>
</dbReference>
<feature type="compositionally biased region" description="Polar residues" evidence="1">
    <location>
        <begin position="1147"/>
        <end position="1167"/>
    </location>
</feature>
<evidence type="ECO:0000259" key="2">
    <source>
        <dbReference type="PROSITE" id="PS50108"/>
    </source>
</evidence>
<evidence type="ECO:0000313" key="3">
    <source>
        <dbReference type="EMBL" id="SPC74068.1"/>
    </source>
</evidence>
<organism evidence="3">
    <name type="scientific">Fagus sylvatica</name>
    <name type="common">Beechnut</name>
    <dbReference type="NCBI Taxonomy" id="28930"/>
    <lineage>
        <taxon>Eukaryota</taxon>
        <taxon>Viridiplantae</taxon>
        <taxon>Streptophyta</taxon>
        <taxon>Embryophyta</taxon>
        <taxon>Tracheophyta</taxon>
        <taxon>Spermatophyta</taxon>
        <taxon>Magnoliopsida</taxon>
        <taxon>eudicotyledons</taxon>
        <taxon>Gunneridae</taxon>
        <taxon>Pentapetalae</taxon>
        <taxon>rosids</taxon>
        <taxon>fabids</taxon>
        <taxon>Fagales</taxon>
        <taxon>Fagaceae</taxon>
        <taxon>Fagus</taxon>
    </lineage>
</organism>
<dbReference type="InterPro" id="IPR025312">
    <property type="entry name" value="DUF4216"/>
</dbReference>
<dbReference type="InterPro" id="IPR004242">
    <property type="entry name" value="Transposase_21"/>
</dbReference>
<dbReference type="InterPro" id="IPR004252">
    <property type="entry name" value="Probable_transposase_24"/>
</dbReference>
<feature type="domain" description="CRIB" evidence="2">
    <location>
        <begin position="745"/>
        <end position="759"/>
    </location>
</feature>
<sequence length="1173" mass="134922">MRMMMMMMMMMMEHNMNDSSKKRKKKAAKILRWFPLKPRLQRLFMSSKTAGHMKWHANGRTDDGLMRHPADSPAWKTFDSKYGEFSSEPRNVRLGLAADGFNPFGLMSISHSTWPVILVPYNFPPWMCMKRSSFMLSLLIPGPSSPGNDIDVYLQPLVEELKELWDVGVETYDVSTKTIFQMHAAVMWTINDFPAYGDLSGWNTKGALACPFCNYDTHSSWLYNGGKYCFMGHRRFLDNNHKFRKDAVSFDGSREMRPAPVIPSGQDIIMQTEQVVDFSFGKNNKQKRKRGECAWKKRSIFFTLPYWEHHMLRHNLDVMHVEKNVTDNIMGTLLNVAKKTKDNLKARFDLQDMGIRSELHPEECGNDKWSMPHACFTMTTSEKYSFLEVLEGVRVPDGYASNVSRCVKLKERKIIGLKSHDNHILMQQLFPIAIRGCLPKKVSLVLIELSCFFREICSKVLNVKELEGLEKRIAVTLCELEKIFPPSFFTVMVHLVMHLANEAKIGGPVQYRWMYPIERYLSRLKSYVRNRAYPEGSIAEGYISEECLTFCSRYLESVETVFNRPIRNNEEFTGAMLSITLDQKSMTQAHRYVLFNCDEIIPFRNVHKDRIKAQLHPRRVSDDQIHKIHMEKFCDWFREHVVLMTDAENEKLTHIVRCLARGPNNEARRLKRYVTNGLKFRTKDSEEDKKTQNSGVSVITEGGMTYYGALTDIIELDYFDSFKYILFKCEWVDVLSGKGYKIDEFGFPLVNFKHLIHVGEKLIDEPYVLASEASQVFYVEDKRHKDWVVAVKTKARDIFDAGIGVLCDDEDDESNTYCENVPYNVIVDDTHGDANDHLDWARPEMARKPLRTRVVTLGSSSQQAPTHKKQAHHESLDVEEQLAVDAAVSGAPLKRATRGRSKYVHIWNLAPGTKVELPLNHENQPVGKEGRTFTGFLGTIAGKPNLCPIRYNSWTHIPKCNKEKCWEIVERRFIIPEDPGTFLAVKEWTLQKLSKMWRDRKWRMKGRKFKKNGNPTHVVAAASPHVDKVDFATLVTYWYSKDGQDLSDKNKKSCSFQKETHTAGSKSYASHVEEMKEERGVNVPIERAELYEKFYTHKDGTPVNDNAAKNIQTMNELMSDPSTQLDCTSSSGSIAWAPNDVYSQGSFGVLDQQSPIGQRSSVASHQSENLREF</sequence>
<dbReference type="Pfam" id="PF03004">
    <property type="entry name" value="Transposase_24"/>
    <property type="match status" value="1"/>
</dbReference>
<protein>
    <recommendedName>
        <fullName evidence="2">CRIB domain-containing protein</fullName>
    </recommendedName>
</protein>
<dbReference type="AlphaFoldDB" id="A0A2N9EH89"/>
<dbReference type="InterPro" id="IPR025452">
    <property type="entry name" value="DUF4218"/>
</dbReference>
<dbReference type="PANTHER" id="PTHR48258:SF12">
    <property type="entry name" value="TRANSPOSON PROTEIN, CACTA, EN_SPM SUB-CLASS"/>
    <property type="match status" value="1"/>
</dbReference>
<dbReference type="PROSITE" id="PS50108">
    <property type="entry name" value="CRIB"/>
    <property type="match status" value="1"/>
</dbReference>
<proteinExistence type="predicted"/>
<name>A0A2N9EH89_FAGSY</name>
<reference evidence="3" key="1">
    <citation type="submission" date="2018-02" db="EMBL/GenBank/DDBJ databases">
        <authorList>
            <person name="Cohen D.B."/>
            <person name="Kent A.D."/>
        </authorList>
    </citation>
    <scope>NUCLEOTIDE SEQUENCE</scope>
</reference>
<accession>A0A2N9EH89</accession>